<keyword evidence="2" id="KW-1185">Reference proteome</keyword>
<evidence type="ECO:0000313" key="2">
    <source>
        <dbReference type="Proteomes" id="UP001232148"/>
    </source>
</evidence>
<dbReference type="Proteomes" id="UP001232148">
    <property type="component" value="Unassembled WGS sequence"/>
</dbReference>
<dbReference type="EMBL" id="MU843129">
    <property type="protein sequence ID" value="KAK2021187.1"/>
    <property type="molecule type" value="Genomic_DNA"/>
</dbReference>
<evidence type="ECO:0000313" key="1">
    <source>
        <dbReference type="EMBL" id="KAK2021187.1"/>
    </source>
</evidence>
<gene>
    <name evidence="1" type="ORF">LX32DRAFT_269571</name>
</gene>
<organism evidence="1 2">
    <name type="scientific">Colletotrichum zoysiae</name>
    <dbReference type="NCBI Taxonomy" id="1216348"/>
    <lineage>
        <taxon>Eukaryota</taxon>
        <taxon>Fungi</taxon>
        <taxon>Dikarya</taxon>
        <taxon>Ascomycota</taxon>
        <taxon>Pezizomycotina</taxon>
        <taxon>Sordariomycetes</taxon>
        <taxon>Hypocreomycetidae</taxon>
        <taxon>Glomerellales</taxon>
        <taxon>Glomerellaceae</taxon>
        <taxon>Colletotrichum</taxon>
        <taxon>Colletotrichum graminicola species complex</taxon>
    </lineage>
</organism>
<protein>
    <submittedName>
        <fullName evidence="1">Uncharacterized protein</fullName>
    </submittedName>
</protein>
<proteinExistence type="predicted"/>
<reference evidence="1" key="1">
    <citation type="submission" date="2021-06" db="EMBL/GenBank/DDBJ databases">
        <title>Comparative genomics, transcriptomics and evolutionary studies reveal genomic signatures of adaptation to plant cell wall in hemibiotrophic fungi.</title>
        <authorList>
            <consortium name="DOE Joint Genome Institute"/>
            <person name="Baroncelli R."/>
            <person name="Diaz J.F."/>
            <person name="Benocci T."/>
            <person name="Peng M."/>
            <person name="Battaglia E."/>
            <person name="Haridas S."/>
            <person name="Andreopoulos W."/>
            <person name="Labutti K."/>
            <person name="Pangilinan J."/>
            <person name="Floch G.L."/>
            <person name="Makela M.R."/>
            <person name="Henrissat B."/>
            <person name="Grigoriev I.V."/>
            <person name="Crouch J.A."/>
            <person name="De Vries R.P."/>
            <person name="Sukno S.A."/>
            <person name="Thon M.R."/>
        </authorList>
    </citation>
    <scope>NUCLEOTIDE SEQUENCE</scope>
    <source>
        <strain evidence="1">MAFF235873</strain>
    </source>
</reference>
<comment type="caution">
    <text evidence="1">The sequence shown here is derived from an EMBL/GenBank/DDBJ whole genome shotgun (WGS) entry which is preliminary data.</text>
</comment>
<sequence length="212" mass="22515">MEIARLAAPRNRACTLASSGTPLIGPPCMRAAQDSTVSSVPTSQLRFLISLNPQAGCSVGLPHQEPLSNSAIGHFRIGSPVCFQCDLPRGGSLVTVCSPDPGTRVLPWRLHGTDDGLCVFTFRFLVTTPQPHSHVSRSVSSTTSLSREICPTSQIGTSAIGRRKCLPKAYGPTPKQPFECGWPATSNSRGDIALLEACFVNGASDERLWGIG</sequence>
<name>A0AAD9H4K6_9PEZI</name>
<dbReference type="AlphaFoldDB" id="A0AAD9H4K6"/>
<accession>A0AAD9H4K6</accession>